<dbReference type="InterPro" id="IPR020070">
    <property type="entry name" value="Ribosomal_bL9_N"/>
</dbReference>
<evidence type="ECO:0000256" key="2">
    <source>
        <dbReference type="ARBA" id="ARBA00022730"/>
    </source>
</evidence>
<evidence type="ECO:0000313" key="9">
    <source>
        <dbReference type="EMBL" id="KAH6594895.1"/>
    </source>
</evidence>
<proteinExistence type="inferred from homology"/>
<dbReference type="InterPro" id="IPR036935">
    <property type="entry name" value="Ribosomal_bL9_N_sf"/>
</dbReference>
<dbReference type="Gene3D" id="3.10.430.100">
    <property type="entry name" value="Ribosomal protein L9, C-terminal domain"/>
    <property type="match status" value="1"/>
</dbReference>
<dbReference type="InterPro" id="IPR000244">
    <property type="entry name" value="Ribosomal_bL9"/>
</dbReference>
<dbReference type="InterPro" id="IPR009027">
    <property type="entry name" value="Ribosomal_bL9/RNase_H1_N"/>
</dbReference>
<dbReference type="SUPFAM" id="SSF55653">
    <property type="entry name" value="Ribosomal protein L9 C-domain"/>
    <property type="match status" value="1"/>
</dbReference>
<keyword evidence="5" id="KW-0687">Ribonucleoprotein</keyword>
<keyword evidence="10" id="KW-1185">Reference proteome</keyword>
<gene>
    <name evidence="9" type="ORF">BASA50_006247</name>
</gene>
<evidence type="ECO:0000256" key="3">
    <source>
        <dbReference type="ARBA" id="ARBA00022884"/>
    </source>
</evidence>
<comment type="similarity">
    <text evidence="1">Belongs to the bacterial ribosomal protein bL9 family.</text>
</comment>
<keyword evidence="2" id="KW-0699">rRNA-binding</keyword>
<dbReference type="Pfam" id="PF03948">
    <property type="entry name" value="Ribosomal_L9_C"/>
    <property type="match status" value="1"/>
</dbReference>
<protein>
    <recommendedName>
        <fullName evidence="6">50S ribosomal protein L9, chloroplastic</fullName>
    </recommendedName>
</protein>
<evidence type="ECO:0000256" key="4">
    <source>
        <dbReference type="ARBA" id="ARBA00022980"/>
    </source>
</evidence>
<evidence type="ECO:0000256" key="6">
    <source>
        <dbReference type="ARBA" id="ARBA00035427"/>
    </source>
</evidence>
<sequence>MSLRPLSMLLPRRNPRIAPTTMLPVIPHGLSTPWLTRSKFTKPGVHVYLMKNVKGLGKQGDIVLASPIQARRGLVPLKLAYYVPRIRGKPILPENWKPPVDEKDLGIEMITPAFSSETFKELPSSNPIPLPGVTKFAASLQAATENMLSKEEALQQDQERRDTLIKLKPLSFQRVRIVSDSERIFGSVSSYDVSLLLDQVHSIRVDRDTIFLNPQKLKHIGEHDAEIRFASGLESISIKVVISELN</sequence>
<keyword evidence="3" id="KW-0694">RNA-binding</keyword>
<evidence type="ECO:0000259" key="8">
    <source>
        <dbReference type="Pfam" id="PF03948"/>
    </source>
</evidence>
<evidence type="ECO:0000313" key="10">
    <source>
        <dbReference type="Proteomes" id="UP001648503"/>
    </source>
</evidence>
<evidence type="ECO:0000256" key="5">
    <source>
        <dbReference type="ARBA" id="ARBA00023274"/>
    </source>
</evidence>
<evidence type="ECO:0000256" key="1">
    <source>
        <dbReference type="ARBA" id="ARBA00010605"/>
    </source>
</evidence>
<feature type="domain" description="Ribosomal protein L9" evidence="7">
    <location>
        <begin position="46"/>
        <end position="83"/>
    </location>
</feature>
<comment type="caution">
    <text evidence="9">The sequence shown here is derived from an EMBL/GenBank/DDBJ whole genome shotgun (WGS) entry which is preliminary data.</text>
</comment>
<dbReference type="Gene3D" id="3.40.5.10">
    <property type="entry name" value="Ribosomal protein L9, N-terminal domain"/>
    <property type="match status" value="1"/>
</dbReference>
<dbReference type="SUPFAM" id="SSF55658">
    <property type="entry name" value="L9 N-domain-like"/>
    <property type="match status" value="1"/>
</dbReference>
<dbReference type="PANTHER" id="PTHR21368">
    <property type="entry name" value="50S RIBOSOMAL PROTEIN L9"/>
    <property type="match status" value="1"/>
</dbReference>
<dbReference type="InterPro" id="IPR036791">
    <property type="entry name" value="Ribosomal_bL9_C_sf"/>
</dbReference>
<accession>A0ABQ8FAK0</accession>
<organism evidence="9 10">
    <name type="scientific">Batrachochytrium salamandrivorans</name>
    <dbReference type="NCBI Taxonomy" id="1357716"/>
    <lineage>
        <taxon>Eukaryota</taxon>
        <taxon>Fungi</taxon>
        <taxon>Fungi incertae sedis</taxon>
        <taxon>Chytridiomycota</taxon>
        <taxon>Chytridiomycota incertae sedis</taxon>
        <taxon>Chytridiomycetes</taxon>
        <taxon>Rhizophydiales</taxon>
        <taxon>Rhizophydiales incertae sedis</taxon>
        <taxon>Batrachochytrium</taxon>
    </lineage>
</organism>
<keyword evidence="4" id="KW-0689">Ribosomal protein</keyword>
<dbReference type="Pfam" id="PF01281">
    <property type="entry name" value="Ribosomal_L9_N"/>
    <property type="match status" value="1"/>
</dbReference>
<evidence type="ECO:0000259" key="7">
    <source>
        <dbReference type="Pfam" id="PF01281"/>
    </source>
</evidence>
<dbReference type="InterPro" id="IPR020069">
    <property type="entry name" value="Ribosomal_bL9_C"/>
</dbReference>
<feature type="domain" description="Large ribosomal subunit protein bL9 C-terminal" evidence="8">
    <location>
        <begin position="168"/>
        <end position="241"/>
    </location>
</feature>
<dbReference type="Proteomes" id="UP001648503">
    <property type="component" value="Unassembled WGS sequence"/>
</dbReference>
<name>A0ABQ8FAK0_9FUNG</name>
<dbReference type="EMBL" id="JAFCIX010000326">
    <property type="protein sequence ID" value="KAH6594895.1"/>
    <property type="molecule type" value="Genomic_DNA"/>
</dbReference>
<reference evidence="9 10" key="1">
    <citation type="submission" date="2021-02" db="EMBL/GenBank/DDBJ databases">
        <title>Variation within the Batrachochytrium salamandrivorans European outbreak.</title>
        <authorList>
            <person name="Kelly M."/>
            <person name="Pasmans F."/>
            <person name="Shea T.P."/>
            <person name="Munoz J.F."/>
            <person name="Carranza S."/>
            <person name="Cuomo C.A."/>
            <person name="Martel A."/>
        </authorList>
    </citation>
    <scope>NUCLEOTIDE SEQUENCE [LARGE SCALE GENOMIC DNA]</scope>
    <source>
        <strain evidence="9 10">AMFP18/2</strain>
    </source>
</reference>